<keyword evidence="1" id="KW-0391">Immunity</keyword>
<dbReference type="Gene3D" id="2.60.40.10">
    <property type="entry name" value="Immunoglobulins"/>
    <property type="match status" value="1"/>
</dbReference>
<accession>A0A7K8R8Y5</accession>
<dbReference type="Pfam" id="PF07686">
    <property type="entry name" value="V-set"/>
    <property type="match status" value="1"/>
</dbReference>
<evidence type="ECO:0000256" key="2">
    <source>
        <dbReference type="ARBA" id="ARBA00023130"/>
    </source>
</evidence>
<feature type="domain" description="Ig-like" evidence="4">
    <location>
        <begin position="19"/>
        <end position="103"/>
    </location>
</feature>
<dbReference type="PANTHER" id="PTHR23266">
    <property type="entry name" value="IMMUNOGLOBULIN HEAVY CHAIN"/>
    <property type="match status" value="1"/>
</dbReference>
<dbReference type="InterPro" id="IPR013783">
    <property type="entry name" value="Ig-like_fold"/>
</dbReference>
<dbReference type="GO" id="GO:0019814">
    <property type="term" value="C:immunoglobulin complex"/>
    <property type="evidence" value="ECO:0007669"/>
    <property type="project" value="UniProtKB-KW"/>
</dbReference>
<keyword evidence="6" id="KW-1185">Reference proteome</keyword>
<reference evidence="5 6" key="1">
    <citation type="submission" date="2019-09" db="EMBL/GenBank/DDBJ databases">
        <title>Bird 10,000 Genomes (B10K) Project - Family phase.</title>
        <authorList>
            <person name="Zhang G."/>
        </authorList>
    </citation>
    <scope>NUCLEOTIDE SEQUENCE [LARGE SCALE GENOMIC DNA]</scope>
    <source>
        <strain evidence="5">B10K-CU-031-20</strain>
    </source>
</reference>
<evidence type="ECO:0000256" key="3">
    <source>
        <dbReference type="ARBA" id="ARBA00043265"/>
    </source>
</evidence>
<dbReference type="PROSITE" id="PS50835">
    <property type="entry name" value="IG_LIKE"/>
    <property type="match status" value="1"/>
</dbReference>
<evidence type="ECO:0000313" key="5">
    <source>
        <dbReference type="EMBL" id="NXF14187.1"/>
    </source>
</evidence>
<keyword evidence="2" id="KW-1064">Adaptive immunity</keyword>
<name>A0A7K8R8Y5_9PASS</name>
<dbReference type="SMART" id="SM00406">
    <property type="entry name" value="IGv"/>
    <property type="match status" value="1"/>
</dbReference>
<feature type="non-terminal residue" evidence="5">
    <location>
        <position position="1"/>
    </location>
</feature>
<sequence length="103" mass="11791">YSRWRLEEAGGGLREPRGSVLLSCRGSGFNFRNYDVWWYRQSPRGSLEWVSYISGGSSVNQNGPTVEGRAWVSRDNSQSEAYLSLWDLHPQDSGRYFCALAHR</sequence>
<dbReference type="AlphaFoldDB" id="A0A7K8R8Y5"/>
<dbReference type="InterPro" id="IPR007110">
    <property type="entry name" value="Ig-like_dom"/>
</dbReference>
<organism evidence="5 6">
    <name type="scientific">Smithornis capensis</name>
    <dbReference type="NCBI Taxonomy" id="363769"/>
    <lineage>
        <taxon>Eukaryota</taxon>
        <taxon>Metazoa</taxon>
        <taxon>Chordata</taxon>
        <taxon>Craniata</taxon>
        <taxon>Vertebrata</taxon>
        <taxon>Euteleostomi</taxon>
        <taxon>Archelosauria</taxon>
        <taxon>Archosauria</taxon>
        <taxon>Dinosauria</taxon>
        <taxon>Saurischia</taxon>
        <taxon>Theropoda</taxon>
        <taxon>Coelurosauria</taxon>
        <taxon>Aves</taxon>
        <taxon>Neognathae</taxon>
        <taxon>Neoaves</taxon>
        <taxon>Telluraves</taxon>
        <taxon>Australaves</taxon>
        <taxon>Passeriformes</taxon>
        <taxon>Eurylaimidae</taxon>
        <taxon>Smithornis</taxon>
    </lineage>
</organism>
<dbReference type="InterPro" id="IPR050199">
    <property type="entry name" value="IgHV"/>
</dbReference>
<evidence type="ECO:0000313" key="6">
    <source>
        <dbReference type="Proteomes" id="UP000567624"/>
    </source>
</evidence>
<dbReference type="SUPFAM" id="SSF48726">
    <property type="entry name" value="Immunoglobulin"/>
    <property type="match status" value="1"/>
</dbReference>
<evidence type="ECO:0000256" key="1">
    <source>
        <dbReference type="ARBA" id="ARBA00022859"/>
    </source>
</evidence>
<dbReference type="Proteomes" id="UP000567624">
    <property type="component" value="Unassembled WGS sequence"/>
</dbReference>
<dbReference type="InterPro" id="IPR036179">
    <property type="entry name" value="Ig-like_dom_sf"/>
</dbReference>
<dbReference type="GO" id="GO:0005576">
    <property type="term" value="C:extracellular region"/>
    <property type="evidence" value="ECO:0007669"/>
    <property type="project" value="UniProtKB-ARBA"/>
</dbReference>
<comment type="caution">
    <text evidence="5">The sequence shown here is derived from an EMBL/GenBank/DDBJ whole genome shotgun (WGS) entry which is preliminary data.</text>
</comment>
<keyword evidence="3" id="KW-1280">Immunoglobulin</keyword>
<evidence type="ECO:0000259" key="4">
    <source>
        <dbReference type="PROSITE" id="PS50835"/>
    </source>
</evidence>
<dbReference type="GO" id="GO:0002250">
    <property type="term" value="P:adaptive immune response"/>
    <property type="evidence" value="ECO:0007669"/>
    <property type="project" value="UniProtKB-KW"/>
</dbReference>
<gene>
    <name evidence="5" type="primary">Hvm55</name>
    <name evidence="5" type="ORF">SMICAP_R08492</name>
</gene>
<dbReference type="EMBL" id="VWYW01003561">
    <property type="protein sequence ID" value="NXF14187.1"/>
    <property type="molecule type" value="Genomic_DNA"/>
</dbReference>
<proteinExistence type="predicted"/>
<dbReference type="InterPro" id="IPR013106">
    <property type="entry name" value="Ig_V-set"/>
</dbReference>
<feature type="non-terminal residue" evidence="5">
    <location>
        <position position="103"/>
    </location>
</feature>
<protein>
    <submittedName>
        <fullName evidence="5">HVM55 protein</fullName>
    </submittedName>
</protein>